<evidence type="ECO:0000313" key="2">
    <source>
        <dbReference type="Proteomes" id="UP001152320"/>
    </source>
</evidence>
<dbReference type="SUPFAM" id="SSF49265">
    <property type="entry name" value="Fibronectin type III"/>
    <property type="match status" value="1"/>
</dbReference>
<proteinExistence type="predicted"/>
<name>A0A9Q1BNC3_HOLLE</name>
<dbReference type="InterPro" id="IPR013783">
    <property type="entry name" value="Ig-like_fold"/>
</dbReference>
<dbReference type="Proteomes" id="UP001152320">
    <property type="component" value="Chromosome 14"/>
</dbReference>
<protein>
    <submittedName>
        <fullName evidence="1">Neogenin</fullName>
    </submittedName>
</protein>
<gene>
    <name evidence="1" type="ORF">HOLleu_29172</name>
</gene>
<dbReference type="Gene3D" id="2.60.40.10">
    <property type="entry name" value="Immunoglobulins"/>
    <property type="match status" value="1"/>
</dbReference>
<organism evidence="1 2">
    <name type="scientific">Holothuria leucospilota</name>
    <name type="common">Black long sea cucumber</name>
    <name type="synonym">Mertensiothuria leucospilota</name>
    <dbReference type="NCBI Taxonomy" id="206669"/>
    <lineage>
        <taxon>Eukaryota</taxon>
        <taxon>Metazoa</taxon>
        <taxon>Echinodermata</taxon>
        <taxon>Eleutherozoa</taxon>
        <taxon>Echinozoa</taxon>
        <taxon>Holothuroidea</taxon>
        <taxon>Aspidochirotacea</taxon>
        <taxon>Aspidochirotida</taxon>
        <taxon>Holothuriidae</taxon>
        <taxon>Holothuria</taxon>
    </lineage>
</organism>
<dbReference type="InterPro" id="IPR036116">
    <property type="entry name" value="FN3_sf"/>
</dbReference>
<sequence length="289" mass="32937">MGCSSAGVIFGGRLVFTGKTGMQVANPPSWIAGRRIVFRQERFSARPASGRGRIWIGRRGCSQEFCRQTNSNATRILPCIKHRDTTSGVNITLDLASKLTFRNDVRLIVTWNISHKLSCEIVDKVFTIKQKDLDGCETSSALVQAPRSIRIDTLNGRRLIKTKYPNSLYEVSLDVICETNDTYRKSVEIRTVEKEPTASPTNLTYELNGEMLKFEWRIPPCGKRNGNITAYDYVFQKNGQRQLSADKTRNNFKVYFDMERGDLWTFKVRAETARGRGPYTRTISYHLTN</sequence>
<reference evidence="1" key="1">
    <citation type="submission" date="2021-10" db="EMBL/GenBank/DDBJ databases">
        <title>Tropical sea cucumber genome reveals ecological adaptation and Cuvierian tubules defense mechanism.</title>
        <authorList>
            <person name="Chen T."/>
        </authorList>
    </citation>
    <scope>NUCLEOTIDE SEQUENCE</scope>
    <source>
        <strain evidence="1">Nanhai2018</strain>
        <tissue evidence="1">Muscle</tissue>
    </source>
</reference>
<evidence type="ECO:0000313" key="1">
    <source>
        <dbReference type="EMBL" id="KAJ8029709.1"/>
    </source>
</evidence>
<accession>A0A9Q1BNC3</accession>
<dbReference type="AlphaFoldDB" id="A0A9Q1BNC3"/>
<dbReference type="OrthoDB" id="5969272at2759"/>
<dbReference type="EMBL" id="JAIZAY010000014">
    <property type="protein sequence ID" value="KAJ8029709.1"/>
    <property type="molecule type" value="Genomic_DNA"/>
</dbReference>
<keyword evidence="2" id="KW-1185">Reference proteome</keyword>
<comment type="caution">
    <text evidence="1">The sequence shown here is derived from an EMBL/GenBank/DDBJ whole genome shotgun (WGS) entry which is preliminary data.</text>
</comment>